<dbReference type="Pfam" id="PF13540">
    <property type="entry name" value="RCC1_2"/>
    <property type="match status" value="1"/>
</dbReference>
<dbReference type="PANTHER" id="PTHR45982">
    <property type="entry name" value="REGULATOR OF CHROMOSOME CONDENSATION"/>
    <property type="match status" value="1"/>
</dbReference>
<dbReference type="Gene3D" id="1.20.1270.90">
    <property type="entry name" value="AF1782-like"/>
    <property type="match status" value="10"/>
</dbReference>
<dbReference type="PROSITE" id="PS51272">
    <property type="entry name" value="SLH"/>
    <property type="match status" value="3"/>
</dbReference>
<dbReference type="PROSITE" id="PS50012">
    <property type="entry name" value="RCC1_3"/>
    <property type="match status" value="3"/>
</dbReference>
<dbReference type="InterPro" id="IPR001119">
    <property type="entry name" value="SLH_dom"/>
</dbReference>
<gene>
    <name evidence="2" type="ORF">KB449_32930</name>
</gene>
<sequence>MKKGFLVFIVLWLIVGHLLLPPKASAAGVKFTSISSQQAITLALDEDGAIWAWGYNQYGQFGNGTSSSAYSAPARVDVTDGDGAPVAFKQVQPGYFSSIALDTDGGIWMAGEDRFGSLGNGAALDSYSWEKLVVSDGGGTVTFAQVAAMWSVTYALDDTGRLWGWGQEFGGQTNQVPALVPIMDGGSPVALKSISGNSSHLIGIDSNNHLWQIQMAGLNVEAFMLVDGGVAPQFKAISAGAGYGDGGHLALALEDDGDIWIYGTNNYGQLGDGGVGPTAWEPKKLTIMDGGSPVKFAQVSGGNHHVLALDTNGNVWVWGKNNFGQLGDGTKISKKPPHKITIMDDGTPVQLASVTAGYEQSYAIDADGRIWSWGEGRTVATKLAFSSEVALSASKSSSTYLEEITLTAAVAGAMDTPTGSVEFREGAIVLATVPLAGGIAELDISTLSAGPHSIEAYYAGEENYAESVSTALVHTVVMPAAPVITLTPSSTSDTFGPVTVSASVQINGAGNGLSMLKWLAGNRAASDFASAGTDITVAQSLNAASNGTYTVYATDAAGNEAVKTISISNILAAGDPAALVAAIADAQQALSDHPAGTNVGQAPAGARSTLSAAIGVAQAVAADAANRTQAQLDAAQATLESAVDAFEGTVIGAGDPAALVAAIVDAQQALSDHPAGTNVGQAPAGARSTLSAAIGVAQAVAADAANRTQAQLDAAQATLETAITTFSGAVIGAGDPAALEAAIADAQQALDDHPAGTDVGQAPAGARSTLSAAIGAAQAVADDAANRTQAQLNAAQATLEAAVATFNGAVLGAGDATALNGAIADAQQALDDHPAGTDVGQAPAGARSTLSAAIGVAQAVAADAANRTQAQLDAARTTLEAAVTTFEGTVIGAGDATALNAAIADAQQALADHPAGTDVGQAPAGARSTLSAAIGAAQAVATDAANRTQAKLDAARTTLEAAITTFSGTVIGAGDPAALVAAIADAQQALSDHPAGTNVGQAPAGARSTLSAAIGAAQAVANDASNYTQAQLDTAQATLETAITTFSGAVIGAGDPAALEAAIADAQQALDDHPAGTDVGQAPAGARSTLSAAIGAAQAVADDAANRTQAQLNAAQATLEAAVATFNGAVLGAGDATALNGAIADAQQALDDHPAGTDVGQAPAGARSTLSAAIGVAQAVAADAANRTQAQLDAARTTLEAAVTTFEGTVIGAGDATALNAAIADAQQALSDHPAGTDVGQAPTSARNTLSAAIAAAQAVADDAANRTQAQLDAAQTTLEAAVATFNGAVIGAGDATALNAAIADAQQALSDHPAGTDVGQAPTNARNTLSAAIDDAQAVADDAANYTQAQLDAARATLEAAIATFRAVVVGIVLTPPNAGLYGTGDTLAFTLTYRDEVIVTGKPRIAVTLDGGSEPLVVYAAYTGDSGTPVTSLMFAYEVPDGLADTDGIGLASSVDLSEGAAIEPASSVGTALLGYALPDTSAVRVVSIPPALALSADSTPGSTADVTVAAAVYGEASAGNALAELRWLAGSKAAADFSGGDAGADILSSRAFTVGANGIYTVYARDAAGNEAVQAVTVSAIVAPSGPEPDPFEPEDPLRKYIVRWTADKATRDTKWKQEELAAGAIVLDGRALFANSANAWTLTLPRATVSLLDPGGVLQVRTGLADYELPVAMLSDLSDRPFDELRVRLSHPSDAEQSGLEHAAAQLGAALYGQPLKLEVILVAGGVERPLSPYGYYITVTVQRPAPAVQGTLSGVLYVEGQQTLAPVPAKSVDTAVQWKTQTGGIYALMTYDKQFADVQGSWAEEAVRTLASMLVINGIDDDNFAPRAAVTRAELTAMIVRALGLQGTAGTHPAFSDVDGSSWYAGAVTAAVQAGIVQGDANGRFRPDAPISRQEAAVMLMRAMTTAGHSPAAGSPTALAGFADAGQVSAWAREAMTAAVHSGLIQGDPSGHLRPQQQITRAETAAMLLRTLRAVGFVDA</sequence>
<dbReference type="RefSeq" id="WP_282912385.1">
    <property type="nucleotide sequence ID" value="NZ_JAGRPV010000001.1"/>
</dbReference>
<dbReference type="EMBL" id="JAGRPV010000001">
    <property type="protein sequence ID" value="MDI4649778.1"/>
    <property type="molecule type" value="Genomic_DNA"/>
</dbReference>
<dbReference type="Gene3D" id="2.130.10.30">
    <property type="entry name" value="Regulator of chromosome condensation 1/beta-lactamase-inhibitor protein II"/>
    <property type="match status" value="2"/>
</dbReference>
<evidence type="ECO:0000259" key="1">
    <source>
        <dbReference type="PROSITE" id="PS51272"/>
    </source>
</evidence>
<dbReference type="Proteomes" id="UP001161691">
    <property type="component" value="Unassembled WGS sequence"/>
</dbReference>
<dbReference type="InterPro" id="IPR009091">
    <property type="entry name" value="RCC1/BLIP-II"/>
</dbReference>
<dbReference type="InterPro" id="IPR032109">
    <property type="entry name" value="Big_3_5"/>
</dbReference>
<organism evidence="2 3">
    <name type="scientific">Cohnella hashimotonis</name>
    <dbReference type="NCBI Taxonomy" id="2826895"/>
    <lineage>
        <taxon>Bacteria</taxon>
        <taxon>Bacillati</taxon>
        <taxon>Bacillota</taxon>
        <taxon>Bacilli</taxon>
        <taxon>Bacillales</taxon>
        <taxon>Paenibacillaceae</taxon>
        <taxon>Cohnella</taxon>
    </lineage>
</organism>
<reference evidence="2" key="1">
    <citation type="submission" date="2023-04" db="EMBL/GenBank/DDBJ databases">
        <title>Comparative genomic analysis of Cohnella hashimotonis sp. nov., isolated from the International Space Station.</title>
        <authorList>
            <person name="Venkateswaran K."/>
            <person name="Simpson A."/>
        </authorList>
    </citation>
    <scope>NUCLEOTIDE SEQUENCE</scope>
    <source>
        <strain evidence="2">F6_2S_P_1</strain>
    </source>
</reference>
<dbReference type="InterPro" id="IPR051553">
    <property type="entry name" value="Ran_GTPase-activating"/>
</dbReference>
<evidence type="ECO:0000313" key="3">
    <source>
        <dbReference type="Proteomes" id="UP001161691"/>
    </source>
</evidence>
<proteinExistence type="predicted"/>
<protein>
    <submittedName>
        <fullName evidence="2">S-layer homology domain-containing protein</fullName>
    </submittedName>
</protein>
<evidence type="ECO:0000313" key="2">
    <source>
        <dbReference type="EMBL" id="MDI4649778.1"/>
    </source>
</evidence>
<dbReference type="Pfam" id="PF00395">
    <property type="entry name" value="SLH"/>
    <property type="match status" value="3"/>
</dbReference>
<dbReference type="PANTHER" id="PTHR45982:SF1">
    <property type="entry name" value="REGULATOR OF CHROMOSOME CONDENSATION"/>
    <property type="match status" value="1"/>
</dbReference>
<dbReference type="InterPro" id="IPR000408">
    <property type="entry name" value="Reg_chr_condens"/>
</dbReference>
<keyword evidence="3" id="KW-1185">Reference proteome</keyword>
<dbReference type="Pfam" id="PF16640">
    <property type="entry name" value="Big_3_5"/>
    <property type="match status" value="1"/>
</dbReference>
<dbReference type="SUPFAM" id="SSF50985">
    <property type="entry name" value="RCC1/BLIP-II"/>
    <property type="match status" value="2"/>
</dbReference>
<comment type="caution">
    <text evidence="2">The sequence shown here is derived from an EMBL/GenBank/DDBJ whole genome shotgun (WGS) entry which is preliminary data.</text>
</comment>
<feature type="domain" description="SLH" evidence="1">
    <location>
        <begin position="1924"/>
        <end position="1985"/>
    </location>
</feature>
<feature type="domain" description="SLH" evidence="1">
    <location>
        <begin position="1856"/>
        <end position="1919"/>
    </location>
</feature>
<dbReference type="Pfam" id="PF00415">
    <property type="entry name" value="RCC1"/>
    <property type="match status" value="1"/>
</dbReference>
<feature type="domain" description="SLH" evidence="1">
    <location>
        <begin position="1795"/>
        <end position="1855"/>
    </location>
</feature>
<dbReference type="InterPro" id="IPR013783">
    <property type="entry name" value="Ig-like_fold"/>
</dbReference>
<dbReference type="PRINTS" id="PR00633">
    <property type="entry name" value="RCCNDNSATION"/>
</dbReference>
<name>A0ABT6TUB0_9BACL</name>
<dbReference type="Gene3D" id="2.60.40.10">
    <property type="entry name" value="Immunoglobulins"/>
    <property type="match status" value="1"/>
</dbReference>
<accession>A0ABT6TUB0</accession>